<evidence type="ECO:0000256" key="2">
    <source>
        <dbReference type="SAM" id="Phobius"/>
    </source>
</evidence>
<dbReference type="KEGG" id="roz:CBI38_10250"/>
<gene>
    <name evidence="4" type="ORF">CBI38_10250</name>
</gene>
<keyword evidence="2" id="KW-0812">Transmembrane</keyword>
<dbReference type="SUPFAM" id="SSF81296">
    <property type="entry name" value="E set domains"/>
    <property type="match status" value="1"/>
</dbReference>
<dbReference type="GO" id="GO:0008482">
    <property type="term" value="F:sulfite oxidase activity"/>
    <property type="evidence" value="ECO:0007669"/>
    <property type="project" value="TreeGrafter"/>
</dbReference>
<feature type="domain" description="Oxidoreductase molybdopterin-binding" evidence="3">
    <location>
        <begin position="250"/>
        <end position="402"/>
    </location>
</feature>
<sequence>MTTTIGDRPHAARAPERRRHLFSRALAGVIAAGVVLAVGELMSVLIDQNSSPFYAVGSTTVDRSPAWAREFAISTFGTNDKPALFAGMTLLIVLLAAAAGIVERPRAPFGSAILGILGAVGVFAATQRPSASWVYAVPTLAGVAAGIVVLRILTAAAQMPEGADGADSRMPRRRFLVLAATAAAAAAAAGAVGRYLGQQIAGAIDNRRNFAIPSVADKASPIAPGTDIGVPGATPFVTANDEFYRIDTALRVPRMTTDNWELHIHGMVDRELTLTWNDLVARTPVERIITLTCVSNEVGGVLAGNATWIGYPIRDLLDEVGVGAEADMLLSTSIDGFTAGTPIEALRDGRDAILAVAMNGEPLPFEHGYPVRQVVPGLYGYVSATKWVVDWEFTRFDAAEAYWTQRGWAEKAPIKTASRIDVPAPFAPLVPGPVLVAGTAWAQRRGIETVEVRVDNGPWEKAALAQQYTIDTWRQWTWEWQATPGLHTLQVRATDLSGNVQVEERTPPIPGGATGWHTRSFTVS</sequence>
<dbReference type="GO" id="GO:0043546">
    <property type="term" value="F:molybdopterin cofactor binding"/>
    <property type="evidence" value="ECO:0007669"/>
    <property type="project" value="TreeGrafter"/>
</dbReference>
<dbReference type="SUPFAM" id="SSF56524">
    <property type="entry name" value="Oxidoreductase molybdopterin-binding domain"/>
    <property type="match status" value="1"/>
</dbReference>
<accession>A0A2S2BTJ4</accession>
<name>A0A2S2BTJ4_9NOCA</name>
<keyword evidence="2" id="KW-0472">Membrane</keyword>
<dbReference type="PANTHER" id="PTHR19372:SF7">
    <property type="entry name" value="SULFITE OXIDASE, MITOCHONDRIAL"/>
    <property type="match status" value="1"/>
</dbReference>
<keyword evidence="5" id="KW-1185">Reference proteome</keyword>
<feature type="transmembrane region" description="Helical" evidence="2">
    <location>
        <begin position="175"/>
        <end position="197"/>
    </location>
</feature>
<dbReference type="GO" id="GO:0020037">
    <property type="term" value="F:heme binding"/>
    <property type="evidence" value="ECO:0007669"/>
    <property type="project" value="TreeGrafter"/>
</dbReference>
<proteinExistence type="predicted"/>
<dbReference type="InterPro" id="IPR014756">
    <property type="entry name" value="Ig_E-set"/>
</dbReference>
<organism evidence="4 5">
    <name type="scientific">Rhodococcus oxybenzonivorans</name>
    <dbReference type="NCBI Taxonomy" id="1990687"/>
    <lineage>
        <taxon>Bacteria</taxon>
        <taxon>Bacillati</taxon>
        <taxon>Actinomycetota</taxon>
        <taxon>Actinomycetes</taxon>
        <taxon>Mycobacteriales</taxon>
        <taxon>Nocardiaceae</taxon>
        <taxon>Rhodococcus</taxon>
    </lineage>
</organism>
<reference evidence="4 5" key="1">
    <citation type="submission" date="2017-05" db="EMBL/GenBank/DDBJ databases">
        <title>Isolation of Rhodococcus sp. S2-17 biodegrading of BP-3.</title>
        <authorList>
            <person name="Lee Y."/>
            <person name="Kim K.H."/>
            <person name="Chun B.H."/>
            <person name="Jung H.S."/>
            <person name="Jeon C.O."/>
        </authorList>
    </citation>
    <scope>NUCLEOTIDE SEQUENCE [LARGE SCALE GENOMIC DNA]</scope>
    <source>
        <strain evidence="4 5">S2-17</strain>
    </source>
</reference>
<dbReference type="InterPro" id="IPR036374">
    <property type="entry name" value="OxRdtase_Mopterin-bd_sf"/>
</dbReference>
<feature type="transmembrane region" description="Helical" evidence="2">
    <location>
        <begin position="83"/>
        <end position="102"/>
    </location>
</feature>
<evidence type="ECO:0000256" key="1">
    <source>
        <dbReference type="SAM" id="MobiDB-lite"/>
    </source>
</evidence>
<dbReference type="AlphaFoldDB" id="A0A2S2BTJ4"/>
<feature type="transmembrane region" description="Helical" evidence="2">
    <location>
        <begin position="21"/>
        <end position="46"/>
    </location>
</feature>
<evidence type="ECO:0000313" key="4">
    <source>
        <dbReference type="EMBL" id="AWK71909.1"/>
    </source>
</evidence>
<dbReference type="Gene3D" id="3.90.420.10">
    <property type="entry name" value="Oxidoreductase, molybdopterin-binding domain"/>
    <property type="match status" value="1"/>
</dbReference>
<dbReference type="Proteomes" id="UP000245711">
    <property type="component" value="Chromosome"/>
</dbReference>
<feature type="transmembrane region" description="Helical" evidence="2">
    <location>
        <begin position="133"/>
        <end position="154"/>
    </location>
</feature>
<protein>
    <submittedName>
        <fullName evidence="4">Oxidoreductase</fullName>
    </submittedName>
</protein>
<dbReference type="Pfam" id="PF00174">
    <property type="entry name" value="Oxidored_molyb"/>
    <property type="match status" value="1"/>
</dbReference>
<feature type="transmembrane region" description="Helical" evidence="2">
    <location>
        <begin position="109"/>
        <end position="127"/>
    </location>
</feature>
<dbReference type="Gene3D" id="2.60.40.650">
    <property type="match status" value="1"/>
</dbReference>
<evidence type="ECO:0000313" key="5">
    <source>
        <dbReference type="Proteomes" id="UP000245711"/>
    </source>
</evidence>
<dbReference type="GO" id="GO:0006790">
    <property type="term" value="P:sulfur compound metabolic process"/>
    <property type="evidence" value="ECO:0007669"/>
    <property type="project" value="TreeGrafter"/>
</dbReference>
<dbReference type="OrthoDB" id="9795587at2"/>
<dbReference type="RefSeq" id="WP_109328602.1">
    <property type="nucleotide sequence ID" value="NZ_CP021354.1"/>
</dbReference>
<dbReference type="EMBL" id="CP021354">
    <property type="protein sequence ID" value="AWK71909.1"/>
    <property type="molecule type" value="Genomic_DNA"/>
</dbReference>
<keyword evidence="2" id="KW-1133">Transmembrane helix</keyword>
<dbReference type="InterPro" id="IPR000572">
    <property type="entry name" value="OxRdtase_Mopterin-bd_dom"/>
</dbReference>
<evidence type="ECO:0000259" key="3">
    <source>
        <dbReference type="Pfam" id="PF00174"/>
    </source>
</evidence>
<feature type="region of interest" description="Disordered" evidence="1">
    <location>
        <begin position="505"/>
        <end position="524"/>
    </location>
</feature>
<dbReference type="PANTHER" id="PTHR19372">
    <property type="entry name" value="SULFITE REDUCTASE"/>
    <property type="match status" value="1"/>
</dbReference>